<dbReference type="STRING" id="453591.Igni_0497"/>
<reference evidence="4 5" key="1">
    <citation type="journal article" date="2008" name="Genome Biol.">
        <title>A genomic analysis of the archaeal system Ignicoccus hospitalis-Nanoarchaeum equitans.</title>
        <authorList>
            <person name="Podar M."/>
            <person name="Anderson I."/>
            <person name="Makarova K.S."/>
            <person name="Elkins J.G."/>
            <person name="Ivanova N."/>
            <person name="Wall M.A."/>
            <person name="Lykidis A."/>
            <person name="Mavromatis K."/>
            <person name="Sun H."/>
            <person name="Hudson M.E."/>
            <person name="Chen W."/>
            <person name="Deciu C."/>
            <person name="Hutchison D."/>
            <person name="Eads J.R."/>
            <person name="Anderson A."/>
            <person name="Fernandes F."/>
            <person name="Szeto E."/>
            <person name="Lapidus A."/>
            <person name="Kyrpides N.C."/>
            <person name="Saier M.H.Jr."/>
            <person name="Richardson P.M."/>
            <person name="Rachel R."/>
            <person name="Huber H."/>
            <person name="Eisen J.A."/>
            <person name="Koonin E.V."/>
            <person name="Keller M."/>
            <person name="Stetter K.O."/>
        </authorList>
    </citation>
    <scope>NUCLEOTIDE SEQUENCE [LARGE SCALE GENOMIC DNA]</scope>
    <source>
        <strain evidence="5">KIN4/I / DSM 18386 / JCM 14125</strain>
    </source>
</reference>
<dbReference type="KEGG" id="iho:Igni_0497"/>
<dbReference type="HOGENOM" id="CLU_076812_0_0_2"/>
<accession>A8A9S8</accession>
<feature type="domain" description="CBS" evidence="3">
    <location>
        <begin position="82"/>
        <end position="141"/>
    </location>
</feature>
<proteinExistence type="predicted"/>
<dbReference type="Gene3D" id="3.10.580.10">
    <property type="entry name" value="CBS-domain"/>
    <property type="match status" value="2"/>
</dbReference>
<dbReference type="RefSeq" id="WP_011998532.1">
    <property type="nucleotide sequence ID" value="NC_009776.1"/>
</dbReference>
<dbReference type="InterPro" id="IPR046342">
    <property type="entry name" value="CBS_dom_sf"/>
</dbReference>
<dbReference type="Proteomes" id="UP000000262">
    <property type="component" value="Chromosome"/>
</dbReference>
<dbReference type="GeneID" id="5562724"/>
<sequence length="261" mass="28641">MEWRPRHYIKVTDYASKSVIKVLPADSLLDAANLMIRFKIRHLPVTDTEGRVIGLIGIRDVADALLKKGRERLEEEKVVDWMNDQPVKVSEDVSLHKAVELMLETGVGSIVITDDMDVIKGILSEKDVVKFLSVVPSIEAVANVASPISTYVLAGSSVREVLELMMELWSKHLVMSREGKVVGVISMLDLVKKALEDGLSAPADDAVKRTEVLPPEAPISLAAAIMVSKNKEALLVGRKEPDSIVTEKNMVRGALEVLSKL</sequence>
<dbReference type="PhylomeDB" id="A8A9S8"/>
<keyword evidence="1 2" id="KW-0129">CBS domain</keyword>
<dbReference type="PANTHER" id="PTHR43080:SF2">
    <property type="entry name" value="CBS DOMAIN-CONTAINING PROTEIN"/>
    <property type="match status" value="1"/>
</dbReference>
<dbReference type="InterPro" id="IPR051257">
    <property type="entry name" value="Diverse_CBS-Domain"/>
</dbReference>
<name>A8A9S8_IGNH4</name>
<evidence type="ECO:0000256" key="1">
    <source>
        <dbReference type="ARBA" id="ARBA00023122"/>
    </source>
</evidence>
<keyword evidence="5" id="KW-1185">Reference proteome</keyword>
<dbReference type="SMART" id="SM00116">
    <property type="entry name" value="CBS"/>
    <property type="match status" value="3"/>
</dbReference>
<evidence type="ECO:0000256" key="2">
    <source>
        <dbReference type="PROSITE-ProRule" id="PRU00703"/>
    </source>
</evidence>
<dbReference type="Pfam" id="PF00571">
    <property type="entry name" value="CBS"/>
    <property type="match status" value="3"/>
</dbReference>
<gene>
    <name evidence="4" type="ordered locus">Igni_0497</name>
</gene>
<dbReference type="SUPFAM" id="SSF54631">
    <property type="entry name" value="CBS-domain pair"/>
    <property type="match status" value="2"/>
</dbReference>
<dbReference type="EMBL" id="CP000816">
    <property type="protein sequence ID" value="ABU81680.1"/>
    <property type="molecule type" value="Genomic_DNA"/>
</dbReference>
<evidence type="ECO:0000313" key="4">
    <source>
        <dbReference type="EMBL" id="ABU81680.1"/>
    </source>
</evidence>
<dbReference type="AlphaFoldDB" id="A8A9S8"/>
<feature type="domain" description="CBS" evidence="3">
    <location>
        <begin position="15"/>
        <end position="72"/>
    </location>
</feature>
<dbReference type="PROSITE" id="PS51371">
    <property type="entry name" value="CBS"/>
    <property type="match status" value="2"/>
</dbReference>
<dbReference type="eggNOG" id="arCOG00600">
    <property type="taxonomic scope" value="Archaea"/>
</dbReference>
<evidence type="ECO:0000259" key="3">
    <source>
        <dbReference type="PROSITE" id="PS51371"/>
    </source>
</evidence>
<dbReference type="InterPro" id="IPR000644">
    <property type="entry name" value="CBS_dom"/>
</dbReference>
<dbReference type="PANTHER" id="PTHR43080">
    <property type="entry name" value="CBS DOMAIN-CONTAINING PROTEIN CBSX3, MITOCHONDRIAL"/>
    <property type="match status" value="1"/>
</dbReference>
<organism evidence="4 5">
    <name type="scientific">Ignicoccus hospitalis (strain KIN4/I / DSM 18386 / JCM 14125)</name>
    <dbReference type="NCBI Taxonomy" id="453591"/>
    <lineage>
        <taxon>Archaea</taxon>
        <taxon>Thermoproteota</taxon>
        <taxon>Thermoprotei</taxon>
        <taxon>Desulfurococcales</taxon>
        <taxon>Desulfurococcaceae</taxon>
        <taxon>Ignicoccus</taxon>
    </lineage>
</organism>
<evidence type="ECO:0000313" key="5">
    <source>
        <dbReference type="Proteomes" id="UP000000262"/>
    </source>
</evidence>
<protein>
    <submittedName>
        <fullName evidence="4">Putative signal-transduction protein with CBS domains</fullName>
    </submittedName>
</protein>
<dbReference type="OrthoDB" id="8919at2157"/>